<dbReference type="Proteomes" id="UP001186944">
    <property type="component" value="Unassembled WGS sequence"/>
</dbReference>
<proteinExistence type="inferred from homology"/>
<keyword evidence="2 4" id="KW-0175">Coiled coil</keyword>
<reference evidence="6" key="1">
    <citation type="submission" date="2019-08" db="EMBL/GenBank/DDBJ databases">
        <title>The improved chromosome-level genome for the pearl oyster Pinctada fucata martensii using PacBio sequencing and Hi-C.</title>
        <authorList>
            <person name="Zheng Z."/>
        </authorList>
    </citation>
    <scope>NUCLEOTIDE SEQUENCE</scope>
    <source>
        <strain evidence="6">ZZ-2019</strain>
        <tissue evidence="6">Adductor muscle</tissue>
    </source>
</reference>
<organism evidence="6 7">
    <name type="scientific">Pinctada imbricata</name>
    <name type="common">Atlantic pearl-oyster</name>
    <name type="synonym">Pinctada martensii</name>
    <dbReference type="NCBI Taxonomy" id="66713"/>
    <lineage>
        <taxon>Eukaryota</taxon>
        <taxon>Metazoa</taxon>
        <taxon>Spiralia</taxon>
        <taxon>Lophotrochozoa</taxon>
        <taxon>Mollusca</taxon>
        <taxon>Bivalvia</taxon>
        <taxon>Autobranchia</taxon>
        <taxon>Pteriomorphia</taxon>
        <taxon>Pterioida</taxon>
        <taxon>Pterioidea</taxon>
        <taxon>Pteriidae</taxon>
        <taxon>Pinctada</taxon>
    </lineage>
</organism>
<name>A0AA88YIH2_PINIB</name>
<evidence type="ECO:0000313" key="6">
    <source>
        <dbReference type="EMBL" id="KAK3105559.1"/>
    </source>
</evidence>
<sequence>MSKSATYSHILADRRYPTPHRKGGIRVGNFSIFTQSVAIHSPLTTVSPSSPVQVLNNLFDPNRAQIDSRGESMDKKIARLDAELKKYKDQMKKMRDGPAKNTVKQKAMRVLKQKKMYENQRDNLMQQSFNIEQQNYAIQSLKDTKTTRYENQRENLAQQTFNLEQQNYNIQSLKDTKTTVDAMKVGVKEFKKAYKHVNIDKIEDMQDELEDLTEQANEIQEVMGRSYGMPEVDDDELEAELDALGDDLALDEDSSYLDDVTLPSVETKEPGAESMRDNVPVDEFGLPQIPQTAK</sequence>
<evidence type="ECO:0000256" key="3">
    <source>
        <dbReference type="ARBA" id="ARBA00041078"/>
    </source>
</evidence>
<evidence type="ECO:0000256" key="5">
    <source>
        <dbReference type="SAM" id="MobiDB-lite"/>
    </source>
</evidence>
<dbReference type="GO" id="GO:0032511">
    <property type="term" value="P:late endosome to vacuole transport via multivesicular body sorting pathway"/>
    <property type="evidence" value="ECO:0007669"/>
    <property type="project" value="TreeGrafter"/>
</dbReference>
<feature type="region of interest" description="Disordered" evidence="5">
    <location>
        <begin position="252"/>
        <end position="294"/>
    </location>
</feature>
<dbReference type="PANTHER" id="PTHR22761:SF12">
    <property type="entry name" value="CHARGED MULTIVESICULAR BODY PROTEIN 5"/>
    <property type="match status" value="1"/>
</dbReference>
<evidence type="ECO:0000313" key="7">
    <source>
        <dbReference type="Proteomes" id="UP001186944"/>
    </source>
</evidence>
<comment type="similarity">
    <text evidence="1">Belongs to the SNF7 family.</text>
</comment>
<feature type="coiled-coil region" evidence="4">
    <location>
        <begin position="195"/>
        <end position="222"/>
    </location>
</feature>
<comment type="caution">
    <text evidence="6">The sequence shown here is derived from an EMBL/GenBank/DDBJ whole genome shotgun (WGS) entry which is preliminary data.</text>
</comment>
<dbReference type="PANTHER" id="PTHR22761">
    <property type="entry name" value="CHARGED MULTIVESICULAR BODY PROTEIN"/>
    <property type="match status" value="1"/>
</dbReference>
<dbReference type="AlphaFoldDB" id="A0AA88YIH2"/>
<evidence type="ECO:0000256" key="2">
    <source>
        <dbReference type="ARBA" id="ARBA00023054"/>
    </source>
</evidence>
<keyword evidence="7" id="KW-1185">Reference proteome</keyword>
<dbReference type="InterPro" id="IPR005024">
    <property type="entry name" value="Snf7_fam"/>
</dbReference>
<evidence type="ECO:0000256" key="4">
    <source>
        <dbReference type="SAM" id="Coils"/>
    </source>
</evidence>
<dbReference type="GO" id="GO:0005771">
    <property type="term" value="C:multivesicular body"/>
    <property type="evidence" value="ECO:0007669"/>
    <property type="project" value="TreeGrafter"/>
</dbReference>
<feature type="coiled-coil region" evidence="4">
    <location>
        <begin position="70"/>
        <end position="134"/>
    </location>
</feature>
<dbReference type="GO" id="GO:0006900">
    <property type="term" value="P:vesicle budding from membrane"/>
    <property type="evidence" value="ECO:0007669"/>
    <property type="project" value="TreeGrafter"/>
</dbReference>
<accession>A0AA88YIH2</accession>
<dbReference type="EMBL" id="VSWD01000003">
    <property type="protein sequence ID" value="KAK3105559.1"/>
    <property type="molecule type" value="Genomic_DNA"/>
</dbReference>
<gene>
    <name evidence="6" type="ORF">FSP39_000404</name>
</gene>
<dbReference type="Gene3D" id="6.10.250.1710">
    <property type="match status" value="1"/>
</dbReference>
<feature type="compositionally biased region" description="Basic and acidic residues" evidence="5">
    <location>
        <begin position="266"/>
        <end position="276"/>
    </location>
</feature>
<dbReference type="Gene3D" id="6.10.140.1230">
    <property type="match status" value="1"/>
</dbReference>
<evidence type="ECO:0000256" key="1">
    <source>
        <dbReference type="ARBA" id="ARBA00006190"/>
    </source>
</evidence>
<dbReference type="Pfam" id="PF03357">
    <property type="entry name" value="Snf7"/>
    <property type="match status" value="1"/>
</dbReference>
<protein>
    <recommendedName>
        <fullName evidence="3">Charged multivesicular body protein 5</fullName>
    </recommendedName>
</protein>